<dbReference type="Pfam" id="PF14100">
    <property type="entry name" value="DUF6807"/>
    <property type="match status" value="1"/>
</dbReference>
<sequence length="342" mass="37907">MRNLNRSIGGILFALGIAAGASAQDAVKFEKKKNEKKIDVLIGGQLFTSFLYPDTLEKPVLYPVHTAAGTMVTRGFPIIPQPGDPTDHPHHIGIWFNYESVNGLDFWNNSYAIPPARKPKYGWIKTLPDPVAKGNQLSYRANWINQAKDILLEESTTLQFSGRSGLRIIERTTELKARTEVVFKDVKDGMLGFRVAHALQIPELKDKEYKDEHGVVTVVKGQADSIANGNYLTSEGKQGNDAWGTRAGWCKLYGKMGNDSVSITIIDHPKNVNYPTWWHARGYGLFAANPLGEAVFTNGKSSTNLTLKPGDRVTFRYLIIVQNGIQTLSPSELNLLATSFNM</sequence>
<evidence type="ECO:0000256" key="1">
    <source>
        <dbReference type="SAM" id="SignalP"/>
    </source>
</evidence>
<reference evidence="2 3" key="1">
    <citation type="submission" date="2019-02" db="EMBL/GenBank/DDBJ databases">
        <title>Genomic Encyclopedia of Type Strains, Phase IV (KMG-IV): sequencing the most valuable type-strain genomes for metagenomic binning, comparative biology and taxonomic classification.</title>
        <authorList>
            <person name="Goeker M."/>
        </authorList>
    </citation>
    <scope>NUCLEOTIDE SEQUENCE [LARGE SCALE GENOMIC DNA]</scope>
    <source>
        <strain evidence="2 3">DSM 18116</strain>
    </source>
</reference>
<proteinExistence type="predicted"/>
<comment type="caution">
    <text evidence="2">The sequence shown here is derived from an EMBL/GenBank/DDBJ whole genome shotgun (WGS) entry which is preliminary data.</text>
</comment>
<evidence type="ECO:0000313" key="2">
    <source>
        <dbReference type="EMBL" id="RZS75056.1"/>
    </source>
</evidence>
<keyword evidence="2" id="KW-0503">Monooxygenase</keyword>
<evidence type="ECO:0000313" key="3">
    <source>
        <dbReference type="Proteomes" id="UP000293874"/>
    </source>
</evidence>
<feature type="chain" id="PRO_5020218139" evidence="1">
    <location>
        <begin position="24"/>
        <end position="342"/>
    </location>
</feature>
<dbReference type="AlphaFoldDB" id="A0A4V2F1V1"/>
<dbReference type="InterPro" id="IPR029475">
    <property type="entry name" value="DUF6807"/>
</dbReference>
<gene>
    <name evidence="2" type="ORF">EV199_0914</name>
</gene>
<name>A0A4V2F1V1_9BACT</name>
<dbReference type="RefSeq" id="WP_130539465.1">
    <property type="nucleotide sequence ID" value="NZ_CP042431.1"/>
</dbReference>
<organism evidence="2 3">
    <name type="scientific">Pseudobacter ginsenosidimutans</name>
    <dbReference type="NCBI Taxonomy" id="661488"/>
    <lineage>
        <taxon>Bacteria</taxon>
        <taxon>Pseudomonadati</taxon>
        <taxon>Bacteroidota</taxon>
        <taxon>Chitinophagia</taxon>
        <taxon>Chitinophagales</taxon>
        <taxon>Chitinophagaceae</taxon>
        <taxon>Pseudobacter</taxon>
    </lineage>
</organism>
<dbReference type="Proteomes" id="UP000293874">
    <property type="component" value="Unassembled WGS sequence"/>
</dbReference>
<dbReference type="OrthoDB" id="2540540at2"/>
<keyword evidence="2" id="KW-0560">Oxidoreductase</keyword>
<feature type="signal peptide" evidence="1">
    <location>
        <begin position="1"/>
        <end position="23"/>
    </location>
</feature>
<keyword evidence="3" id="KW-1185">Reference proteome</keyword>
<dbReference type="GO" id="GO:0004497">
    <property type="term" value="F:monooxygenase activity"/>
    <property type="evidence" value="ECO:0007669"/>
    <property type="project" value="UniProtKB-KW"/>
</dbReference>
<accession>A0A4V2F1V1</accession>
<protein>
    <submittedName>
        <fullName evidence="2">Methane monooxygenase PmoA-like</fullName>
    </submittedName>
</protein>
<keyword evidence="1" id="KW-0732">Signal</keyword>
<dbReference type="EMBL" id="SGXA01000001">
    <property type="protein sequence ID" value="RZS75056.1"/>
    <property type="molecule type" value="Genomic_DNA"/>
</dbReference>